<reference evidence="4" key="1">
    <citation type="journal article" date="2014" name="Proc. Natl. Acad. Sci. U.S.A.">
        <title>Extensive sampling of basidiomycete genomes demonstrates inadequacy of the white-rot/brown-rot paradigm for wood decay fungi.</title>
        <authorList>
            <person name="Riley R."/>
            <person name="Salamov A.A."/>
            <person name="Brown D.W."/>
            <person name="Nagy L.G."/>
            <person name="Floudas D."/>
            <person name="Held B.W."/>
            <person name="Levasseur A."/>
            <person name="Lombard V."/>
            <person name="Morin E."/>
            <person name="Otillar R."/>
            <person name="Lindquist E.A."/>
            <person name="Sun H."/>
            <person name="LaButti K.M."/>
            <person name="Schmutz J."/>
            <person name="Jabbour D."/>
            <person name="Luo H."/>
            <person name="Baker S.E."/>
            <person name="Pisabarro A.G."/>
            <person name="Walton J.D."/>
            <person name="Blanchette R.A."/>
            <person name="Henrissat B."/>
            <person name="Martin F."/>
            <person name="Cullen D."/>
            <person name="Hibbett D.S."/>
            <person name="Grigoriev I.V."/>
        </authorList>
    </citation>
    <scope>NUCLEOTIDE SEQUENCE [LARGE SCALE GENOMIC DNA]</scope>
    <source>
        <strain evidence="4">MUCL 33604</strain>
    </source>
</reference>
<feature type="transmembrane region" description="Helical" evidence="2">
    <location>
        <begin position="57"/>
        <end position="86"/>
    </location>
</feature>
<dbReference type="Proteomes" id="UP000027265">
    <property type="component" value="Unassembled WGS sequence"/>
</dbReference>
<feature type="region of interest" description="Disordered" evidence="1">
    <location>
        <begin position="576"/>
        <end position="626"/>
    </location>
</feature>
<gene>
    <name evidence="3" type="ORF">JAAARDRAFT_59805</name>
</gene>
<feature type="transmembrane region" description="Helical" evidence="2">
    <location>
        <begin position="106"/>
        <end position="129"/>
    </location>
</feature>
<keyword evidence="2" id="KW-1133">Transmembrane helix</keyword>
<dbReference type="HOGENOM" id="CLU_436819_0_0_1"/>
<keyword evidence="2" id="KW-0472">Membrane</keyword>
<proteinExistence type="predicted"/>
<feature type="compositionally biased region" description="Polar residues" evidence="1">
    <location>
        <begin position="601"/>
        <end position="618"/>
    </location>
</feature>
<dbReference type="EMBL" id="KL197724">
    <property type="protein sequence ID" value="KDQ55841.1"/>
    <property type="molecule type" value="Genomic_DNA"/>
</dbReference>
<dbReference type="InParanoid" id="A0A067PZS1"/>
<dbReference type="AlphaFoldDB" id="A0A067PZS1"/>
<organism evidence="3 4">
    <name type="scientific">Jaapia argillacea MUCL 33604</name>
    <dbReference type="NCBI Taxonomy" id="933084"/>
    <lineage>
        <taxon>Eukaryota</taxon>
        <taxon>Fungi</taxon>
        <taxon>Dikarya</taxon>
        <taxon>Basidiomycota</taxon>
        <taxon>Agaricomycotina</taxon>
        <taxon>Agaricomycetes</taxon>
        <taxon>Agaricomycetidae</taxon>
        <taxon>Jaapiales</taxon>
        <taxon>Jaapiaceae</taxon>
        <taxon>Jaapia</taxon>
    </lineage>
</organism>
<evidence type="ECO:0000313" key="3">
    <source>
        <dbReference type="EMBL" id="KDQ55841.1"/>
    </source>
</evidence>
<keyword evidence="4" id="KW-1185">Reference proteome</keyword>
<name>A0A067PZS1_9AGAM</name>
<evidence type="ECO:0000256" key="2">
    <source>
        <dbReference type="SAM" id="Phobius"/>
    </source>
</evidence>
<feature type="region of interest" description="Disordered" evidence="1">
    <location>
        <begin position="277"/>
        <end position="304"/>
    </location>
</feature>
<sequence length="626" mass="66970">MAVMLLLLAVARSLLLILSGVSLISVGIRVLHMIRVTSSSPHIPHSSTPKLRGDLPFLHLAIVTSLGFLSAVAATLSLVAFSASLLPDTCAKDSFRGSSGRGVSDLVTASTAVVYVIKLELSSVPIFLFTRKSLVAIKTSSSFRRIPRNACTACLSLVLLCATILSFLSLFLPNLSPLIGPTILLVNTALPLAPLVVLVNLSSSFNTRWTEPLWLLSIGQCLGIVSCVADLIGLYRGMRGGGIRNVGWELAECGLLVVWGFFVVLVFHAMSINHPDIPPGTPARRTRDQHNPSNRPSSHAIPSPDIEDFLDLSDPFASPRVKRLTTTTSNTTPHSASSSFMSPHSPTSTISAHWHTTPETNNRNISVLSLPPLRQPTHYAIGNGEPSPTGSGFSREVRVAGDGYGIGYGYGYMGVKDHRVQWSIGHEKRGSESTTSHGASASGSEFSCSSASGSVDAPGEYAAFPPAAPDRYPPGSQCDIFPPEREYGRYASGSSGQGQEEDDVALRQLILNTLDLERVAFQKTPSPLRTTFSIPNHPIIAPPLPPLFMPFAAEDGMERGRAFSGGVRPLVIRPRQNDASPSRITDIQGEGDGEGRVGRSISRNDTPRPNTGRSSLTITPGPFARF</sequence>
<feature type="transmembrane region" description="Helical" evidence="2">
    <location>
        <begin position="6"/>
        <end position="31"/>
    </location>
</feature>
<feature type="compositionally biased region" description="Low complexity" evidence="1">
    <location>
        <begin position="325"/>
        <end position="349"/>
    </location>
</feature>
<feature type="compositionally biased region" description="Low complexity" evidence="1">
    <location>
        <begin position="432"/>
        <end position="454"/>
    </location>
</feature>
<feature type="region of interest" description="Disordered" evidence="1">
    <location>
        <begin position="323"/>
        <end position="350"/>
    </location>
</feature>
<accession>A0A067PZS1</accession>
<feature type="transmembrane region" description="Helical" evidence="2">
    <location>
        <begin position="178"/>
        <end position="201"/>
    </location>
</feature>
<keyword evidence="2" id="KW-0812">Transmembrane</keyword>
<feature type="transmembrane region" description="Helical" evidence="2">
    <location>
        <begin position="213"/>
        <end position="235"/>
    </location>
</feature>
<feature type="region of interest" description="Disordered" evidence="1">
    <location>
        <begin position="426"/>
        <end position="501"/>
    </location>
</feature>
<protein>
    <submittedName>
        <fullName evidence="3">Uncharacterized protein</fullName>
    </submittedName>
</protein>
<evidence type="ECO:0000256" key="1">
    <source>
        <dbReference type="SAM" id="MobiDB-lite"/>
    </source>
</evidence>
<evidence type="ECO:0000313" key="4">
    <source>
        <dbReference type="Proteomes" id="UP000027265"/>
    </source>
</evidence>
<feature type="transmembrane region" description="Helical" evidence="2">
    <location>
        <begin position="150"/>
        <end position="172"/>
    </location>
</feature>